<dbReference type="SMART" id="SM00382">
    <property type="entry name" value="AAA"/>
    <property type="match status" value="2"/>
</dbReference>
<dbReference type="Proteomes" id="UP000230161">
    <property type="component" value="Unassembled WGS sequence"/>
</dbReference>
<organism evidence="14 15">
    <name type="scientific">Compostimonas suwonensis</name>
    <dbReference type="NCBI Taxonomy" id="1048394"/>
    <lineage>
        <taxon>Bacteria</taxon>
        <taxon>Bacillati</taxon>
        <taxon>Actinomycetota</taxon>
        <taxon>Actinomycetes</taxon>
        <taxon>Micrococcales</taxon>
        <taxon>Microbacteriaceae</taxon>
        <taxon>Compostimonas</taxon>
    </lineage>
</organism>
<keyword evidence="7 12" id="KW-0378">Hydrolase</keyword>
<comment type="domain">
    <text evidence="12">The arm domain is inserted in the first ABC transporter domain. Probably contacts ribosomal protein L1.</text>
</comment>
<dbReference type="GO" id="GO:0016887">
    <property type="term" value="F:ATP hydrolysis activity"/>
    <property type="evidence" value="ECO:0007669"/>
    <property type="project" value="UniProtKB-UniRule"/>
</dbReference>
<evidence type="ECO:0000313" key="15">
    <source>
        <dbReference type="Proteomes" id="UP000230161"/>
    </source>
</evidence>
<dbReference type="GO" id="GO:0005737">
    <property type="term" value="C:cytoplasm"/>
    <property type="evidence" value="ECO:0007669"/>
    <property type="project" value="UniProtKB-SubCell"/>
</dbReference>
<feature type="binding site" evidence="12">
    <location>
        <begin position="38"/>
        <end position="45"/>
    </location>
    <ligand>
        <name>ATP</name>
        <dbReference type="ChEBI" id="CHEBI:30616"/>
        <label>1</label>
    </ligand>
</feature>
<dbReference type="AlphaFoldDB" id="A0A2M9BZM5"/>
<dbReference type="GO" id="GO:0019843">
    <property type="term" value="F:rRNA binding"/>
    <property type="evidence" value="ECO:0007669"/>
    <property type="project" value="UniProtKB-UniRule"/>
</dbReference>
<dbReference type="NCBIfam" id="NF008775">
    <property type="entry name" value="PRK11819.1"/>
    <property type="match status" value="1"/>
</dbReference>
<comment type="subunit">
    <text evidence="12">Monomer. Probably contacts ribosomal proteins L1, L5, L33 and S7, the 16S and 23S rRNA and the P-site containing tRNA(fMet).</text>
</comment>
<dbReference type="HAMAP" id="MF_00847">
    <property type="entry name" value="EttA"/>
    <property type="match status" value="1"/>
</dbReference>
<keyword evidence="10 12" id="KW-0694">RNA-binding</keyword>
<sequence length="560" mass="61830">MAEYIYSMVRARKAVGDKLILDDVTMAFLPGAKIGVVGPNGAGKSTILKIMAGLDTPSNGEAKLSPGYSVGILMQEPELDETKTVLENVEEGVGPIKAKLDRFNAISAELADPDADYDTLLAEMGTLQEEIDAADAWDLDSQLEQAMDALRTPPGDATVSTLSGGEKRRVALCKLLLQKPDLLLLDEPTNHLDAESVLWLEQHLAKYPGAVLAVTHDRYFLDHVAEWIAEVDRGHLYPYEGNYSTYLEKKQERLQVQGKKDQKLAKRLASELEWVRSNAKGRQAKSKARLARYEEMATEAERTRKLDFEEIVIPVGPRLGSQVIDAKNLHKGFGERVLIDGLSFTLPRNGIVGVIGPNGVGKTTLFKTIVGLEPLDSGDLKIGETVDISYVDQSRGGIDPNKNLWEVVSDGQDYIQVGKTEIPSRAYVSQFGFKGPDQQKKAGVLSGGERNRLNLALTLKQGGNLLLLDEPTNDLDVETLGSLENALLEFPGCAVVITHDRWFLDRIATHILAYEGTDENPANWHWFEGNFEAYEENKIERLGPDAAKPHRSAYRKLTRD</sequence>
<dbReference type="GO" id="GO:0000049">
    <property type="term" value="F:tRNA binding"/>
    <property type="evidence" value="ECO:0007669"/>
    <property type="project" value="UniProtKB-UniRule"/>
</dbReference>
<dbReference type="PANTHER" id="PTHR43858:SF1">
    <property type="entry name" value="ABC TRANSPORTER-RELATED PROTEIN"/>
    <property type="match status" value="1"/>
</dbReference>
<comment type="catalytic activity">
    <reaction evidence="12">
        <text>ATP + H2O = ADP + phosphate + H(+)</text>
        <dbReference type="Rhea" id="RHEA:13065"/>
        <dbReference type="ChEBI" id="CHEBI:15377"/>
        <dbReference type="ChEBI" id="CHEBI:15378"/>
        <dbReference type="ChEBI" id="CHEBI:30616"/>
        <dbReference type="ChEBI" id="CHEBI:43474"/>
        <dbReference type="ChEBI" id="CHEBI:456216"/>
    </reaction>
</comment>
<dbReference type="EC" id="3.6.1.-" evidence="12"/>
<evidence type="ECO:0000256" key="4">
    <source>
        <dbReference type="ARBA" id="ARBA00022730"/>
    </source>
</evidence>
<protein>
    <recommendedName>
        <fullName evidence="12">Energy-dependent translational throttle protein EttA</fullName>
        <ecNumber evidence="12">3.6.1.-</ecNumber>
    </recommendedName>
    <alternativeName>
        <fullName evidence="12">Translational regulatory factor EttA</fullName>
    </alternativeName>
</protein>
<evidence type="ECO:0000256" key="9">
    <source>
        <dbReference type="ARBA" id="ARBA00022845"/>
    </source>
</evidence>
<dbReference type="SUPFAM" id="SSF52540">
    <property type="entry name" value="P-loop containing nucleoside triphosphate hydrolases"/>
    <property type="match status" value="2"/>
</dbReference>
<dbReference type="Pfam" id="PF12848">
    <property type="entry name" value="ABC_tran_Xtn"/>
    <property type="match status" value="1"/>
</dbReference>
<dbReference type="InterPro" id="IPR022374">
    <property type="entry name" value="EttA"/>
</dbReference>
<evidence type="ECO:0000256" key="1">
    <source>
        <dbReference type="ARBA" id="ARBA00005868"/>
    </source>
</evidence>
<evidence type="ECO:0000256" key="8">
    <source>
        <dbReference type="ARBA" id="ARBA00022840"/>
    </source>
</evidence>
<dbReference type="InterPro" id="IPR003439">
    <property type="entry name" value="ABC_transporter-like_ATP-bd"/>
</dbReference>
<dbReference type="RefSeq" id="WP_100344000.1">
    <property type="nucleotide sequence ID" value="NZ_PGFB01000002.1"/>
</dbReference>
<keyword evidence="11 12" id="KW-0648">Protein biosynthesis</keyword>
<keyword evidence="3 12" id="KW-0820">tRNA-binding</keyword>
<keyword evidence="5 12" id="KW-0677">Repeat</keyword>
<dbReference type="CDD" id="cd03221">
    <property type="entry name" value="ABCF_EF-3"/>
    <property type="match status" value="2"/>
</dbReference>
<keyword evidence="8 12" id="KW-0067">ATP-binding</keyword>
<dbReference type="InterPro" id="IPR017871">
    <property type="entry name" value="ABC_transporter-like_CS"/>
</dbReference>
<dbReference type="NCBIfam" id="TIGR03719">
    <property type="entry name" value="ABC_ABC_ChvD"/>
    <property type="match status" value="1"/>
</dbReference>
<evidence type="ECO:0000256" key="6">
    <source>
        <dbReference type="ARBA" id="ARBA00022741"/>
    </source>
</evidence>
<evidence type="ECO:0000256" key="3">
    <source>
        <dbReference type="ARBA" id="ARBA00022555"/>
    </source>
</evidence>
<feature type="binding site" evidence="12">
    <location>
        <begin position="356"/>
        <end position="363"/>
    </location>
    <ligand>
        <name>ATP</name>
        <dbReference type="ChEBI" id="CHEBI:30616"/>
        <label>2</label>
    </ligand>
</feature>
<comment type="similarity">
    <text evidence="1 12">Belongs to the ABC transporter superfamily. ABCF family. Translational throttle EttA subfamily.</text>
</comment>
<evidence type="ECO:0000256" key="12">
    <source>
        <dbReference type="HAMAP-Rule" id="MF_00847"/>
    </source>
</evidence>
<feature type="domain" description="ABC transporter" evidence="13">
    <location>
        <begin position="3"/>
        <end position="258"/>
    </location>
</feature>
<comment type="function">
    <text evidence="12">A translation factor that gates the progression of the 70S ribosomal initiation complex (IC, containing tRNA(fMet) in the P-site) into the translation elongation cycle by using a mechanism sensitive to the ATP/ADP ratio. Binds to the 70S ribosome E-site where it modulates the state of the translating ribosome during subunit translocation. ATP hydrolysis probably frees it from the ribosome, which can enter the elongation phase.</text>
</comment>
<dbReference type="PROSITE" id="PS50893">
    <property type="entry name" value="ABC_TRANSPORTER_2"/>
    <property type="match status" value="2"/>
</dbReference>
<reference evidence="14 15" key="1">
    <citation type="submission" date="2017-11" db="EMBL/GenBank/DDBJ databases">
        <title>Genomic Encyclopedia of Archaeal and Bacterial Type Strains, Phase II (KMG-II): From Individual Species to Whole Genera.</title>
        <authorList>
            <person name="Goeker M."/>
        </authorList>
    </citation>
    <scope>NUCLEOTIDE SEQUENCE [LARGE SCALE GENOMIC DNA]</scope>
    <source>
        <strain evidence="14 15">DSM 25625</strain>
    </source>
</reference>
<evidence type="ECO:0000256" key="7">
    <source>
        <dbReference type="ARBA" id="ARBA00022801"/>
    </source>
</evidence>
<dbReference type="GO" id="GO:0045900">
    <property type="term" value="P:negative regulation of translational elongation"/>
    <property type="evidence" value="ECO:0007669"/>
    <property type="project" value="UniProtKB-UniRule"/>
</dbReference>
<evidence type="ECO:0000259" key="13">
    <source>
        <dbReference type="PROSITE" id="PS50893"/>
    </source>
</evidence>
<keyword evidence="4 12" id="KW-0699">rRNA-binding</keyword>
<evidence type="ECO:0000313" key="14">
    <source>
        <dbReference type="EMBL" id="PJJ63510.1"/>
    </source>
</evidence>
<keyword evidence="9 12" id="KW-0810">Translation regulation</keyword>
<keyword evidence="2 12" id="KW-0963">Cytoplasm</keyword>
<evidence type="ECO:0000256" key="10">
    <source>
        <dbReference type="ARBA" id="ARBA00022884"/>
    </source>
</evidence>
<dbReference type="EMBL" id="PGFB01000002">
    <property type="protein sequence ID" value="PJJ63510.1"/>
    <property type="molecule type" value="Genomic_DNA"/>
</dbReference>
<keyword evidence="15" id="KW-1185">Reference proteome</keyword>
<dbReference type="PROSITE" id="PS00211">
    <property type="entry name" value="ABC_TRANSPORTER_1"/>
    <property type="match status" value="2"/>
</dbReference>
<dbReference type="Pfam" id="PF00005">
    <property type="entry name" value="ABC_tran"/>
    <property type="match status" value="2"/>
</dbReference>
<feature type="domain" description="ABC transporter" evidence="13">
    <location>
        <begin position="324"/>
        <end position="541"/>
    </location>
</feature>
<keyword evidence="6 12" id="KW-0547">Nucleotide-binding</keyword>
<name>A0A2M9BZM5_9MICO</name>
<evidence type="ECO:0000256" key="5">
    <source>
        <dbReference type="ARBA" id="ARBA00022737"/>
    </source>
</evidence>
<dbReference type="FunFam" id="3.40.50.300:FF:000011">
    <property type="entry name" value="Putative ABC transporter ATP-binding component"/>
    <property type="match status" value="1"/>
</dbReference>
<comment type="domain">
    <text evidence="12">The P-site tRNA interaction motif (PtIM domain) probably interacts with the P-site tRNA(fMet) as well as the 23S rRNA.</text>
</comment>
<dbReference type="PANTHER" id="PTHR43858">
    <property type="entry name" value="ENERGY-DEPENDENT TRANSLATIONAL THROTTLE PROTEIN ETTA"/>
    <property type="match status" value="1"/>
</dbReference>
<dbReference type="GO" id="GO:0006412">
    <property type="term" value="P:translation"/>
    <property type="evidence" value="ECO:0007669"/>
    <property type="project" value="UniProtKB-KW"/>
</dbReference>
<comment type="caution">
    <text evidence="12">Lacks conserved residue(s) required for the propagation of feature annotation.</text>
</comment>
<accession>A0A2M9BZM5</accession>
<proteinExistence type="inferred from homology"/>
<dbReference type="GO" id="GO:0043022">
    <property type="term" value="F:ribosome binding"/>
    <property type="evidence" value="ECO:0007669"/>
    <property type="project" value="UniProtKB-UniRule"/>
</dbReference>
<evidence type="ECO:0000256" key="11">
    <source>
        <dbReference type="ARBA" id="ARBA00022917"/>
    </source>
</evidence>
<gene>
    <name evidence="12" type="primary">ettA</name>
    <name evidence="14" type="ORF">CLV54_1178</name>
</gene>
<comment type="caution">
    <text evidence="14">The sequence shown here is derived from an EMBL/GenBank/DDBJ whole genome shotgun (WGS) entry which is preliminary data.</text>
</comment>
<dbReference type="FunFam" id="3.40.50.300:FF:000183">
    <property type="entry name" value="ABC transporter ATP-binding protein yjjK"/>
    <property type="match status" value="1"/>
</dbReference>
<dbReference type="InterPro" id="IPR032781">
    <property type="entry name" value="ABC_tran_Xtn"/>
</dbReference>
<dbReference type="InterPro" id="IPR027417">
    <property type="entry name" value="P-loop_NTPase"/>
</dbReference>
<dbReference type="OrthoDB" id="3239744at2"/>
<comment type="subcellular location">
    <subcellularLocation>
        <location evidence="12">Cytoplasm</location>
    </subcellularLocation>
    <text evidence="12">Associates with ribosomes and polysomes.</text>
</comment>
<evidence type="ECO:0000256" key="2">
    <source>
        <dbReference type="ARBA" id="ARBA00022490"/>
    </source>
</evidence>
<dbReference type="Gene3D" id="3.40.50.300">
    <property type="entry name" value="P-loop containing nucleotide triphosphate hydrolases"/>
    <property type="match status" value="2"/>
</dbReference>
<feature type="region of interest" description="Arm" evidence="12">
    <location>
        <begin position="94"/>
        <end position="138"/>
    </location>
</feature>
<dbReference type="GO" id="GO:0005524">
    <property type="term" value="F:ATP binding"/>
    <property type="evidence" value="ECO:0007669"/>
    <property type="project" value="UniProtKB-UniRule"/>
</dbReference>
<dbReference type="InterPro" id="IPR003593">
    <property type="entry name" value="AAA+_ATPase"/>
</dbReference>